<proteinExistence type="predicted"/>
<organism evidence="2 3">
    <name type="scientific">Trichogramma kaykai</name>
    <dbReference type="NCBI Taxonomy" id="54128"/>
    <lineage>
        <taxon>Eukaryota</taxon>
        <taxon>Metazoa</taxon>
        <taxon>Ecdysozoa</taxon>
        <taxon>Arthropoda</taxon>
        <taxon>Hexapoda</taxon>
        <taxon>Insecta</taxon>
        <taxon>Pterygota</taxon>
        <taxon>Neoptera</taxon>
        <taxon>Endopterygota</taxon>
        <taxon>Hymenoptera</taxon>
        <taxon>Apocrita</taxon>
        <taxon>Proctotrupomorpha</taxon>
        <taxon>Chalcidoidea</taxon>
        <taxon>Trichogrammatidae</taxon>
        <taxon>Trichogramma</taxon>
    </lineage>
</organism>
<gene>
    <name evidence="2" type="ORF">TKK_000133</name>
</gene>
<evidence type="ECO:0000313" key="3">
    <source>
        <dbReference type="Proteomes" id="UP001627154"/>
    </source>
</evidence>
<dbReference type="Proteomes" id="UP001627154">
    <property type="component" value="Unassembled WGS sequence"/>
</dbReference>
<sequence>MSSHNETMQQQQQQQQKQYVILELPLPTYEEVMREKQSRDVSVFTISKSRPQYVEQTAAPGEPYWKSPDGNRLYRNDNCCSNNNNSIASLHGPRNEINFIIFKYTLYTITAFSLLAVFLILLKDFRLVTPVQFPISNTPEND</sequence>
<accession>A0ABD2XUC9</accession>
<keyword evidence="3" id="KW-1185">Reference proteome</keyword>
<keyword evidence="1" id="KW-0812">Transmembrane</keyword>
<evidence type="ECO:0000256" key="1">
    <source>
        <dbReference type="SAM" id="Phobius"/>
    </source>
</evidence>
<comment type="caution">
    <text evidence="2">The sequence shown here is derived from an EMBL/GenBank/DDBJ whole genome shotgun (WGS) entry which is preliminary data.</text>
</comment>
<feature type="transmembrane region" description="Helical" evidence="1">
    <location>
        <begin position="104"/>
        <end position="122"/>
    </location>
</feature>
<keyword evidence="1" id="KW-0472">Membrane</keyword>
<evidence type="ECO:0000313" key="2">
    <source>
        <dbReference type="EMBL" id="KAL3407892.1"/>
    </source>
</evidence>
<reference evidence="2 3" key="1">
    <citation type="journal article" date="2024" name="bioRxiv">
        <title>A reference genome for Trichogramma kaykai: A tiny desert-dwelling parasitoid wasp with competing sex-ratio distorters.</title>
        <authorList>
            <person name="Culotta J."/>
            <person name="Lindsey A.R."/>
        </authorList>
    </citation>
    <scope>NUCLEOTIDE SEQUENCE [LARGE SCALE GENOMIC DNA]</scope>
    <source>
        <strain evidence="2 3">KSX58</strain>
    </source>
</reference>
<protein>
    <submittedName>
        <fullName evidence="2">Uncharacterized protein</fullName>
    </submittedName>
</protein>
<dbReference type="EMBL" id="JBJJXI010000002">
    <property type="protein sequence ID" value="KAL3407892.1"/>
    <property type="molecule type" value="Genomic_DNA"/>
</dbReference>
<name>A0ABD2XUC9_9HYME</name>
<dbReference type="AlphaFoldDB" id="A0ABD2XUC9"/>
<keyword evidence="1" id="KW-1133">Transmembrane helix</keyword>